<dbReference type="SUPFAM" id="SSF57845">
    <property type="entry name" value="B-box zinc-binding domain"/>
    <property type="match status" value="1"/>
</dbReference>
<reference evidence="3" key="1">
    <citation type="submission" date="2021-03" db="EMBL/GenBank/DDBJ databases">
        <authorList>
            <person name="Bekaert M."/>
        </authorList>
    </citation>
    <scope>NUCLEOTIDE SEQUENCE</scope>
</reference>
<dbReference type="Gene3D" id="3.30.160.60">
    <property type="entry name" value="Classic Zinc Finger"/>
    <property type="match status" value="1"/>
</dbReference>
<accession>A0A8S3URL1</accession>
<evidence type="ECO:0000313" key="3">
    <source>
        <dbReference type="EMBL" id="CAG2243885.1"/>
    </source>
</evidence>
<evidence type="ECO:0000256" key="1">
    <source>
        <dbReference type="PROSITE-ProRule" id="PRU00024"/>
    </source>
</evidence>
<dbReference type="EMBL" id="CAJPWZ010002718">
    <property type="protein sequence ID" value="CAG2243885.1"/>
    <property type="molecule type" value="Genomic_DNA"/>
</dbReference>
<dbReference type="Pfam" id="PF22586">
    <property type="entry name" value="ANCHR-like_BBOX"/>
    <property type="match status" value="1"/>
</dbReference>
<dbReference type="GO" id="GO:0008270">
    <property type="term" value="F:zinc ion binding"/>
    <property type="evidence" value="ECO:0007669"/>
    <property type="project" value="UniProtKB-KW"/>
</dbReference>
<gene>
    <name evidence="3" type="ORF">MEDL_55956</name>
</gene>
<dbReference type="AlphaFoldDB" id="A0A8S3URL1"/>
<dbReference type="InterPro" id="IPR000315">
    <property type="entry name" value="Znf_B-box"/>
</dbReference>
<keyword evidence="4" id="KW-1185">Reference proteome</keyword>
<name>A0A8S3URL1_MYTED</name>
<dbReference type="PROSITE" id="PS50119">
    <property type="entry name" value="ZF_BBOX"/>
    <property type="match status" value="1"/>
</dbReference>
<proteinExistence type="predicted"/>
<comment type="caution">
    <text evidence="3">The sequence shown here is derived from an EMBL/GenBank/DDBJ whole genome shotgun (WGS) entry which is preliminary data.</text>
</comment>
<keyword evidence="1" id="KW-0479">Metal-binding</keyword>
<feature type="domain" description="B box-type" evidence="2">
    <location>
        <begin position="4"/>
        <end position="54"/>
    </location>
</feature>
<protein>
    <recommendedName>
        <fullName evidence="2">B box-type domain-containing protein</fullName>
    </recommendedName>
</protein>
<keyword evidence="1" id="KW-0863">Zinc-finger</keyword>
<organism evidence="3 4">
    <name type="scientific">Mytilus edulis</name>
    <name type="common">Blue mussel</name>
    <dbReference type="NCBI Taxonomy" id="6550"/>
    <lineage>
        <taxon>Eukaryota</taxon>
        <taxon>Metazoa</taxon>
        <taxon>Spiralia</taxon>
        <taxon>Lophotrochozoa</taxon>
        <taxon>Mollusca</taxon>
        <taxon>Bivalvia</taxon>
        <taxon>Autobranchia</taxon>
        <taxon>Pteriomorphia</taxon>
        <taxon>Mytilida</taxon>
        <taxon>Mytiloidea</taxon>
        <taxon>Mytilidae</taxon>
        <taxon>Mytilinae</taxon>
        <taxon>Mytilus</taxon>
    </lineage>
</organism>
<sequence length="158" mass="18290">MATPPTKFCGICEQEHMNEPADVWCPECDEAYCTNCKNTMGFSKLSKHHKTIKIEDYFQLPSFLLSTKQQCHDHSSPFELYCKTHNAPCCIFCMKDTHKECLQFEPLKEIVKDIKHSSRFSILEQLLENVMSDIDFLIELTSKNLSIVDSKTNECLEK</sequence>
<dbReference type="Proteomes" id="UP000683360">
    <property type="component" value="Unassembled WGS sequence"/>
</dbReference>
<evidence type="ECO:0000259" key="2">
    <source>
        <dbReference type="PROSITE" id="PS50119"/>
    </source>
</evidence>
<keyword evidence="1" id="KW-0862">Zinc</keyword>
<dbReference type="OrthoDB" id="6150003at2759"/>
<evidence type="ECO:0000313" key="4">
    <source>
        <dbReference type="Proteomes" id="UP000683360"/>
    </source>
</evidence>